<dbReference type="GO" id="GO:0000179">
    <property type="term" value="F:rRNA (adenine-N6,N6-)-dimethyltransferase activity"/>
    <property type="evidence" value="ECO:0007669"/>
    <property type="project" value="TreeGrafter"/>
</dbReference>
<dbReference type="InterPro" id="IPR001737">
    <property type="entry name" value="KsgA/Erm"/>
</dbReference>
<sequence>MLYHKLITLSISCIVQVRKLHNDVTHSLTRKRLSLMQLPQYKDNSNYLHTKNDKINGIPAPLSKYLNDMNPIFREKVIKNYLSCNVNMMDPYLVNDNVSNEFSTLIKDDLLENMSYVIELNPGYGLLTRRLLEAGVSFIHLYESHGAFYQELQSLKAIFPNRIKITQGNLLKMPKMLNLNRSCSASNSPNMDLCKLYDNVPRREWEDKSCMQIIGTVTKPSFIRHLTISVIFQTGFMMHGRTIFYLAVSPSIWNRYMCCNKRHLAPQIMFKILFNFTMFGKLDRKGFLPWQQIRKSKTSKFGSKDDNQVLFVVKLEPKSNILSLFGGREHLIYFWHFVRQYLYKSSSAVIPTLERVIPGFGERLIKKNYNIFTQFKELNIDQMIDLYMEFKSCPEFNESSFLPSGNNIRRIYDPYMKAE</sequence>
<comment type="subcellular location">
    <subcellularLocation>
        <location evidence="1">Mitochondrion</location>
    </subcellularLocation>
</comment>
<dbReference type="GeneID" id="117213158"/>
<evidence type="ECO:0000256" key="13">
    <source>
        <dbReference type="ARBA" id="ARBA00031609"/>
    </source>
</evidence>
<keyword evidence="15" id="KW-1185">Reference proteome</keyword>
<evidence type="ECO:0000256" key="11">
    <source>
        <dbReference type="ARBA" id="ARBA00023163"/>
    </source>
</evidence>
<dbReference type="PANTHER" id="PTHR11727">
    <property type="entry name" value="DIMETHYLADENOSINE TRANSFERASE"/>
    <property type="match status" value="1"/>
</dbReference>
<evidence type="ECO:0000256" key="2">
    <source>
        <dbReference type="ARBA" id="ARBA00018369"/>
    </source>
</evidence>
<evidence type="ECO:0000256" key="8">
    <source>
        <dbReference type="ARBA" id="ARBA00022946"/>
    </source>
</evidence>
<evidence type="ECO:0000256" key="10">
    <source>
        <dbReference type="ARBA" id="ARBA00023128"/>
    </source>
</evidence>
<dbReference type="InterPro" id="IPR029063">
    <property type="entry name" value="SAM-dependent_MTases_sf"/>
</dbReference>
<gene>
    <name evidence="16" type="primary">LOC117213158</name>
</gene>
<evidence type="ECO:0000256" key="5">
    <source>
        <dbReference type="ARBA" id="ARBA00022679"/>
    </source>
</evidence>
<dbReference type="GO" id="GO:0034246">
    <property type="term" value="F:mitochondrial transcription factor activity"/>
    <property type="evidence" value="ECO:0007669"/>
    <property type="project" value="TreeGrafter"/>
</dbReference>
<dbReference type="AlphaFoldDB" id="A0A6P8N122"/>
<name>A0A6P8N122_9HYME</name>
<dbReference type="SUPFAM" id="SSF53335">
    <property type="entry name" value="S-adenosyl-L-methionine-dependent methyltransferases"/>
    <property type="match status" value="1"/>
</dbReference>
<proteinExistence type="predicted"/>
<dbReference type="GO" id="GO:0005759">
    <property type="term" value="C:mitochondrial matrix"/>
    <property type="evidence" value="ECO:0007669"/>
    <property type="project" value="TreeGrafter"/>
</dbReference>
<evidence type="ECO:0000256" key="7">
    <source>
        <dbReference type="ARBA" id="ARBA00022884"/>
    </source>
</evidence>
<evidence type="ECO:0000256" key="6">
    <source>
        <dbReference type="ARBA" id="ARBA00022691"/>
    </source>
</evidence>
<keyword evidence="3" id="KW-0698">rRNA processing</keyword>
<evidence type="ECO:0000313" key="15">
    <source>
        <dbReference type="Proteomes" id="UP000515164"/>
    </source>
</evidence>
<keyword evidence="6" id="KW-0949">S-adenosyl-L-methionine</keyword>
<organism evidence="15 16">
    <name type="scientific">Bombus bifarius</name>
    <dbReference type="NCBI Taxonomy" id="103933"/>
    <lineage>
        <taxon>Eukaryota</taxon>
        <taxon>Metazoa</taxon>
        <taxon>Ecdysozoa</taxon>
        <taxon>Arthropoda</taxon>
        <taxon>Hexapoda</taxon>
        <taxon>Insecta</taxon>
        <taxon>Pterygota</taxon>
        <taxon>Neoptera</taxon>
        <taxon>Endopterygota</taxon>
        <taxon>Hymenoptera</taxon>
        <taxon>Apocrita</taxon>
        <taxon>Aculeata</taxon>
        <taxon>Apoidea</taxon>
        <taxon>Anthophila</taxon>
        <taxon>Apidae</taxon>
        <taxon>Bombus</taxon>
        <taxon>Pyrobombus</taxon>
    </lineage>
</organism>
<evidence type="ECO:0000256" key="3">
    <source>
        <dbReference type="ARBA" id="ARBA00022552"/>
    </source>
</evidence>
<dbReference type="PANTHER" id="PTHR11727:SF13">
    <property type="entry name" value="DIMETHYLADENOSINE TRANSFERASE 2, MITOCHONDRIAL"/>
    <property type="match status" value="1"/>
</dbReference>
<accession>A0A6P8N122</accession>
<keyword evidence="5 16" id="KW-0808">Transferase</keyword>
<keyword evidence="10" id="KW-0496">Mitochondrion</keyword>
<evidence type="ECO:0000256" key="4">
    <source>
        <dbReference type="ARBA" id="ARBA00022603"/>
    </source>
</evidence>
<dbReference type="Gene3D" id="3.40.50.150">
    <property type="entry name" value="Vaccinia Virus protein VP39"/>
    <property type="match status" value="1"/>
</dbReference>
<reference evidence="16" key="1">
    <citation type="submission" date="2025-08" db="UniProtKB">
        <authorList>
            <consortium name="RefSeq"/>
        </authorList>
    </citation>
    <scope>IDENTIFICATION</scope>
    <source>
        <tissue evidence="16">Muscle</tissue>
    </source>
</reference>
<dbReference type="GO" id="GO:0003723">
    <property type="term" value="F:RNA binding"/>
    <property type="evidence" value="ECO:0007669"/>
    <property type="project" value="UniProtKB-KW"/>
</dbReference>
<evidence type="ECO:0000256" key="9">
    <source>
        <dbReference type="ARBA" id="ARBA00023015"/>
    </source>
</evidence>
<keyword evidence="9" id="KW-0805">Transcription regulation</keyword>
<evidence type="ECO:0000256" key="14">
    <source>
        <dbReference type="ARBA" id="ARBA00032796"/>
    </source>
</evidence>
<dbReference type="KEGG" id="bbif:117213158"/>
<dbReference type="CTD" id="41228"/>
<keyword evidence="11" id="KW-0804">Transcription</keyword>
<protein>
    <recommendedName>
        <fullName evidence="2">Dimethyladenosine transferase 2, mitochondrial</fullName>
    </recommendedName>
    <alternativeName>
        <fullName evidence="12">Mitochondrial 12S rRNA dimethylase 2</fullName>
    </alternativeName>
    <alternativeName>
        <fullName evidence="13">Mitochondrial transcription factor B2</fullName>
    </alternativeName>
    <alternativeName>
        <fullName evidence="14">S-adenosylmethionine-6-N', N'-adenosyl(rRNA) dimethyltransferase 2</fullName>
    </alternativeName>
</protein>
<dbReference type="RefSeq" id="XP_033314399.1">
    <property type="nucleotide sequence ID" value="XM_033458508.1"/>
</dbReference>
<evidence type="ECO:0000256" key="1">
    <source>
        <dbReference type="ARBA" id="ARBA00004173"/>
    </source>
</evidence>
<evidence type="ECO:0000256" key="12">
    <source>
        <dbReference type="ARBA" id="ARBA00029708"/>
    </source>
</evidence>
<keyword evidence="4" id="KW-0489">Methyltransferase</keyword>
<keyword evidence="8" id="KW-0809">Transit peptide</keyword>
<evidence type="ECO:0000313" key="16">
    <source>
        <dbReference type="RefSeq" id="XP_033314399.1"/>
    </source>
</evidence>
<dbReference type="GO" id="GO:0006391">
    <property type="term" value="P:transcription initiation at mitochondrial promoter"/>
    <property type="evidence" value="ECO:0007669"/>
    <property type="project" value="TreeGrafter"/>
</dbReference>
<dbReference type="Proteomes" id="UP000515164">
    <property type="component" value="Unplaced"/>
</dbReference>
<keyword evidence="7" id="KW-0694">RNA-binding</keyword>